<dbReference type="STRING" id="1114972.FD35_GL001260"/>
<keyword evidence="4 6" id="KW-1133">Transmembrane helix</keyword>
<evidence type="ECO:0000256" key="2">
    <source>
        <dbReference type="ARBA" id="ARBA00007362"/>
    </source>
</evidence>
<evidence type="ECO:0000256" key="5">
    <source>
        <dbReference type="ARBA" id="ARBA00023136"/>
    </source>
</evidence>
<reference evidence="8 9" key="1">
    <citation type="journal article" date="2015" name="Genome Announc.">
        <title>Expanding the biotechnology potential of lactobacilli through comparative genomics of 213 strains and associated genera.</title>
        <authorList>
            <person name="Sun Z."/>
            <person name="Harris H.M."/>
            <person name="McCann A."/>
            <person name="Guo C."/>
            <person name="Argimon S."/>
            <person name="Zhang W."/>
            <person name="Yang X."/>
            <person name="Jeffery I.B."/>
            <person name="Cooney J.C."/>
            <person name="Kagawa T.F."/>
            <person name="Liu W."/>
            <person name="Song Y."/>
            <person name="Salvetti E."/>
            <person name="Wrobel A."/>
            <person name="Rasinkangas P."/>
            <person name="Parkhill J."/>
            <person name="Rea M.C."/>
            <person name="O'Sullivan O."/>
            <person name="Ritari J."/>
            <person name="Douillard F.P."/>
            <person name="Paul Ross R."/>
            <person name="Yang R."/>
            <person name="Briner A.E."/>
            <person name="Felis G.E."/>
            <person name="de Vos W.M."/>
            <person name="Barrangou R."/>
            <person name="Klaenhammer T.R."/>
            <person name="Caufield P.W."/>
            <person name="Cui Y."/>
            <person name="Zhang H."/>
            <person name="O'Toole P.W."/>
        </authorList>
    </citation>
    <scope>NUCLEOTIDE SEQUENCE [LARGE SCALE GENOMIC DNA]</scope>
    <source>
        <strain evidence="8 9">DSM 15814</strain>
    </source>
</reference>
<dbReference type="InterPro" id="IPR037185">
    <property type="entry name" value="EmrE-like"/>
</dbReference>
<feature type="transmembrane region" description="Helical" evidence="6">
    <location>
        <begin position="58"/>
        <end position="78"/>
    </location>
</feature>
<dbReference type="Proteomes" id="UP000051999">
    <property type="component" value="Unassembled WGS sequence"/>
</dbReference>
<sequence length="326" mass="35037">METQATNVDAKVTAGSTEAKVTPRPRKALGIALACTAGICWGISGVAASALFHRNHAITPLWVSQVRMTIAGLIMILVSLTQGESVAIWRNKRDALQLVMYGLLGLIPVQLFYFNAVHAGNPSIATILQFLGPFVIAFYYILFHHQLPTRSEVIGMVLAFGGTILIITHGHFNTLAVSGAVLFWGGLSAIGVATNTLLPRTLLRKYGSFATTGWGLLVAGLSLNVFGPVWSNPVHLAATDWLLMSVIIVIGTLLAFILFAISLKHILPTTASLLDAFEPLSATVFSIIFLGISLSGMDIVGGIMIILAVMALAMDFRAIHWFRKRS</sequence>
<evidence type="ECO:0000256" key="4">
    <source>
        <dbReference type="ARBA" id="ARBA00022989"/>
    </source>
</evidence>
<evidence type="ECO:0000256" key="1">
    <source>
        <dbReference type="ARBA" id="ARBA00004127"/>
    </source>
</evidence>
<evidence type="ECO:0000259" key="7">
    <source>
        <dbReference type="Pfam" id="PF00892"/>
    </source>
</evidence>
<feature type="transmembrane region" description="Helical" evidence="6">
    <location>
        <begin position="153"/>
        <end position="172"/>
    </location>
</feature>
<evidence type="ECO:0000313" key="9">
    <source>
        <dbReference type="Proteomes" id="UP000051999"/>
    </source>
</evidence>
<feature type="transmembrane region" description="Helical" evidence="6">
    <location>
        <begin position="28"/>
        <end position="52"/>
    </location>
</feature>
<dbReference type="InterPro" id="IPR050638">
    <property type="entry name" value="AA-Vitamin_Transporters"/>
</dbReference>
<dbReference type="GO" id="GO:0016020">
    <property type="term" value="C:membrane"/>
    <property type="evidence" value="ECO:0007669"/>
    <property type="project" value="UniProtKB-SubCell"/>
</dbReference>
<feature type="domain" description="EamA" evidence="7">
    <location>
        <begin position="182"/>
        <end position="312"/>
    </location>
</feature>
<name>A0A0R1RUW9_9LACO</name>
<comment type="subcellular location">
    <subcellularLocation>
        <location evidence="1">Endomembrane system</location>
        <topology evidence="1">Multi-pass membrane protein</topology>
    </subcellularLocation>
</comment>
<feature type="transmembrane region" description="Helical" evidence="6">
    <location>
        <begin position="241"/>
        <end position="261"/>
    </location>
</feature>
<feature type="domain" description="EamA" evidence="7">
    <location>
        <begin position="29"/>
        <end position="167"/>
    </location>
</feature>
<dbReference type="PANTHER" id="PTHR32322:SF2">
    <property type="entry name" value="EAMA DOMAIN-CONTAINING PROTEIN"/>
    <property type="match status" value="1"/>
</dbReference>
<feature type="transmembrane region" description="Helical" evidence="6">
    <location>
        <begin position="123"/>
        <end position="141"/>
    </location>
</feature>
<evidence type="ECO:0000313" key="8">
    <source>
        <dbReference type="EMBL" id="KRL56963.1"/>
    </source>
</evidence>
<keyword evidence="3 6" id="KW-0812">Transmembrane</keyword>
<gene>
    <name evidence="8" type="ORF">FD35_GL001260</name>
</gene>
<comment type="caution">
    <text evidence="8">The sequence shown here is derived from an EMBL/GenBank/DDBJ whole genome shotgun (WGS) entry which is preliminary data.</text>
</comment>
<feature type="transmembrane region" description="Helical" evidence="6">
    <location>
        <begin position="273"/>
        <end position="293"/>
    </location>
</feature>
<dbReference type="OrthoDB" id="9810818at2"/>
<keyword evidence="5 6" id="KW-0472">Membrane</keyword>
<feature type="transmembrane region" description="Helical" evidence="6">
    <location>
        <begin position="299"/>
        <end position="319"/>
    </location>
</feature>
<feature type="transmembrane region" description="Helical" evidence="6">
    <location>
        <begin position="178"/>
        <end position="198"/>
    </location>
</feature>
<dbReference type="Pfam" id="PF00892">
    <property type="entry name" value="EamA"/>
    <property type="match status" value="2"/>
</dbReference>
<dbReference type="eggNOG" id="COG0697">
    <property type="taxonomic scope" value="Bacteria"/>
</dbReference>
<dbReference type="EMBL" id="AZFF01000002">
    <property type="protein sequence ID" value="KRL56963.1"/>
    <property type="molecule type" value="Genomic_DNA"/>
</dbReference>
<feature type="transmembrane region" description="Helical" evidence="6">
    <location>
        <begin position="210"/>
        <end position="229"/>
    </location>
</feature>
<accession>A0A0R1RUW9</accession>
<keyword evidence="9" id="KW-1185">Reference proteome</keyword>
<comment type="similarity">
    <text evidence="2">Belongs to the EamA transporter family.</text>
</comment>
<dbReference type="PANTHER" id="PTHR32322">
    <property type="entry name" value="INNER MEMBRANE TRANSPORTER"/>
    <property type="match status" value="1"/>
</dbReference>
<evidence type="ECO:0000256" key="3">
    <source>
        <dbReference type="ARBA" id="ARBA00022692"/>
    </source>
</evidence>
<dbReference type="InterPro" id="IPR000620">
    <property type="entry name" value="EamA_dom"/>
</dbReference>
<dbReference type="RefSeq" id="WP_017262554.1">
    <property type="nucleotide sequence ID" value="NZ_AUAW01000004.1"/>
</dbReference>
<proteinExistence type="inferred from homology"/>
<dbReference type="PATRIC" id="fig|1114972.6.peg.1277"/>
<evidence type="ECO:0000256" key="6">
    <source>
        <dbReference type="SAM" id="Phobius"/>
    </source>
</evidence>
<protein>
    <submittedName>
        <fullName evidence="8">DMT family permease</fullName>
    </submittedName>
</protein>
<dbReference type="SUPFAM" id="SSF103481">
    <property type="entry name" value="Multidrug resistance efflux transporter EmrE"/>
    <property type="match status" value="2"/>
</dbReference>
<organism evidence="8 9">
    <name type="scientific">Furfurilactobacillus rossiae DSM 15814</name>
    <dbReference type="NCBI Taxonomy" id="1114972"/>
    <lineage>
        <taxon>Bacteria</taxon>
        <taxon>Bacillati</taxon>
        <taxon>Bacillota</taxon>
        <taxon>Bacilli</taxon>
        <taxon>Lactobacillales</taxon>
        <taxon>Lactobacillaceae</taxon>
        <taxon>Furfurilactobacillus</taxon>
    </lineage>
</organism>
<dbReference type="AlphaFoldDB" id="A0A0R1RUW9"/>
<feature type="transmembrane region" description="Helical" evidence="6">
    <location>
        <begin position="98"/>
        <end position="117"/>
    </location>
</feature>